<keyword evidence="4" id="KW-1185">Reference proteome</keyword>
<dbReference type="InterPro" id="IPR031311">
    <property type="entry name" value="CHIT_BIND_RR_consensus"/>
</dbReference>
<evidence type="ECO:0000256" key="2">
    <source>
        <dbReference type="PROSITE-ProRule" id="PRU00497"/>
    </source>
</evidence>
<feature type="chain" id="PRO_5046136806" evidence="3">
    <location>
        <begin position="18"/>
        <end position="139"/>
    </location>
</feature>
<dbReference type="InterPro" id="IPR000618">
    <property type="entry name" value="Insect_cuticle"/>
</dbReference>
<dbReference type="RefSeq" id="XP_017774726.1">
    <property type="nucleotide sequence ID" value="XM_017919237.1"/>
</dbReference>
<dbReference type="PROSITE" id="PS51155">
    <property type="entry name" value="CHIT_BIND_RR_2"/>
    <property type="match status" value="1"/>
</dbReference>
<evidence type="ECO:0000256" key="3">
    <source>
        <dbReference type="SAM" id="SignalP"/>
    </source>
</evidence>
<dbReference type="InterPro" id="IPR050468">
    <property type="entry name" value="Cuticle_Struct_Prot"/>
</dbReference>
<accession>A0ABM1MJH6</accession>
<dbReference type="PANTHER" id="PTHR10380">
    <property type="entry name" value="CUTICLE PROTEIN"/>
    <property type="match status" value="1"/>
</dbReference>
<organism evidence="4 5">
    <name type="scientific">Nicrophorus vespilloides</name>
    <name type="common">Boreal carrion beetle</name>
    <dbReference type="NCBI Taxonomy" id="110193"/>
    <lineage>
        <taxon>Eukaryota</taxon>
        <taxon>Metazoa</taxon>
        <taxon>Ecdysozoa</taxon>
        <taxon>Arthropoda</taxon>
        <taxon>Hexapoda</taxon>
        <taxon>Insecta</taxon>
        <taxon>Pterygota</taxon>
        <taxon>Neoptera</taxon>
        <taxon>Endopterygota</taxon>
        <taxon>Coleoptera</taxon>
        <taxon>Polyphaga</taxon>
        <taxon>Staphyliniformia</taxon>
        <taxon>Silphidae</taxon>
        <taxon>Nicrophorinae</taxon>
        <taxon>Nicrophorus</taxon>
    </lineage>
</organism>
<reference evidence="5" key="1">
    <citation type="submission" date="2025-08" db="UniProtKB">
        <authorList>
            <consortium name="RefSeq"/>
        </authorList>
    </citation>
    <scope>IDENTIFICATION</scope>
    <source>
        <tissue evidence="5">Whole Larva</tissue>
    </source>
</reference>
<dbReference type="PROSITE" id="PS00233">
    <property type="entry name" value="CHIT_BIND_RR_1"/>
    <property type="match status" value="1"/>
</dbReference>
<keyword evidence="3" id="KW-0732">Signal</keyword>
<dbReference type="Proteomes" id="UP000695000">
    <property type="component" value="Unplaced"/>
</dbReference>
<protein>
    <submittedName>
        <fullName evidence="5">Endocuticle structural glycoprotein SgAbd-8-like</fullName>
    </submittedName>
</protein>
<dbReference type="PROSITE" id="PS51257">
    <property type="entry name" value="PROKAR_LIPOPROTEIN"/>
    <property type="match status" value="1"/>
</dbReference>
<keyword evidence="1 2" id="KW-0193">Cuticle</keyword>
<evidence type="ECO:0000256" key="1">
    <source>
        <dbReference type="ARBA" id="ARBA00022460"/>
    </source>
</evidence>
<dbReference type="PRINTS" id="PR00947">
    <property type="entry name" value="CUTICLE"/>
</dbReference>
<dbReference type="PANTHER" id="PTHR10380:SF173">
    <property type="entry name" value="CUTICULAR PROTEIN 47EF, ISOFORM C-RELATED"/>
    <property type="match status" value="1"/>
</dbReference>
<dbReference type="Pfam" id="PF00379">
    <property type="entry name" value="Chitin_bind_4"/>
    <property type="match status" value="1"/>
</dbReference>
<gene>
    <name evidence="5" type="primary">LOC108561351</name>
</gene>
<evidence type="ECO:0000313" key="5">
    <source>
        <dbReference type="RefSeq" id="XP_017774726.1"/>
    </source>
</evidence>
<name>A0ABM1MJH6_NICVS</name>
<feature type="signal peptide" evidence="3">
    <location>
        <begin position="1"/>
        <end position="17"/>
    </location>
</feature>
<sequence>MFFKLTVAVCLLATVSCDVSHLRKPYQGDDSQVQILRQESDINPDGSYTYAYETENGISAQEQGHIVQINKDQVAKTAQGSFQYTSPEGQPISIQYVADENGYQPQGDLPTPPPVPAAIQRAIDYILAHPQQPEHVRKF</sequence>
<proteinExistence type="predicted"/>
<dbReference type="GeneID" id="108561351"/>
<evidence type="ECO:0000313" key="4">
    <source>
        <dbReference type="Proteomes" id="UP000695000"/>
    </source>
</evidence>